<feature type="compositionally biased region" description="Low complexity" evidence="1">
    <location>
        <begin position="263"/>
        <end position="285"/>
    </location>
</feature>
<keyword evidence="2" id="KW-1133">Transmembrane helix</keyword>
<feature type="compositionally biased region" description="Pro residues" evidence="1">
    <location>
        <begin position="302"/>
        <end position="320"/>
    </location>
</feature>
<evidence type="ECO:0000313" key="4">
    <source>
        <dbReference type="Proteomes" id="UP000601223"/>
    </source>
</evidence>
<protein>
    <submittedName>
        <fullName evidence="3">Uncharacterized protein</fullName>
    </submittedName>
</protein>
<feature type="transmembrane region" description="Helical" evidence="2">
    <location>
        <begin position="31"/>
        <end position="51"/>
    </location>
</feature>
<gene>
    <name evidence="3" type="ORF">Cba03nite_03990</name>
</gene>
<dbReference type="Proteomes" id="UP000601223">
    <property type="component" value="Unassembled WGS sequence"/>
</dbReference>
<keyword evidence="2" id="KW-0472">Membrane</keyword>
<name>A0A8J3JHG1_9ACTN</name>
<organism evidence="3 4">
    <name type="scientific">Catellatospora bangladeshensis</name>
    <dbReference type="NCBI Taxonomy" id="310355"/>
    <lineage>
        <taxon>Bacteria</taxon>
        <taxon>Bacillati</taxon>
        <taxon>Actinomycetota</taxon>
        <taxon>Actinomycetes</taxon>
        <taxon>Micromonosporales</taxon>
        <taxon>Micromonosporaceae</taxon>
        <taxon>Catellatospora</taxon>
    </lineage>
</organism>
<keyword evidence="2" id="KW-0812">Transmembrane</keyword>
<evidence type="ECO:0000256" key="2">
    <source>
        <dbReference type="SAM" id="Phobius"/>
    </source>
</evidence>
<dbReference type="AlphaFoldDB" id="A0A8J3JHG1"/>
<proteinExistence type="predicted"/>
<dbReference type="EMBL" id="BONF01000004">
    <property type="protein sequence ID" value="GIF79050.1"/>
    <property type="molecule type" value="Genomic_DNA"/>
</dbReference>
<evidence type="ECO:0000313" key="3">
    <source>
        <dbReference type="EMBL" id="GIF79050.1"/>
    </source>
</evidence>
<reference evidence="3 4" key="1">
    <citation type="submission" date="2021-01" db="EMBL/GenBank/DDBJ databases">
        <title>Whole genome shotgun sequence of Catellatospora bangladeshensis NBRC 107357.</title>
        <authorList>
            <person name="Komaki H."/>
            <person name="Tamura T."/>
        </authorList>
    </citation>
    <scope>NUCLEOTIDE SEQUENCE [LARGE SCALE GENOMIC DNA]</scope>
    <source>
        <strain evidence="3 4">NBRC 107357</strain>
    </source>
</reference>
<comment type="caution">
    <text evidence="3">The sequence shown here is derived from an EMBL/GenBank/DDBJ whole genome shotgun (WGS) entry which is preliminary data.</text>
</comment>
<feature type="region of interest" description="Disordered" evidence="1">
    <location>
        <begin position="256"/>
        <end position="352"/>
    </location>
</feature>
<sequence>MRPLRHLDQVVVPRLARGFARVARGRLRLRLLTGAALCGVTGALLAVVWTAHRGTTAEAETAIGETVQVGVVQGQSVPLYARQARSELATLLKRPAASPVETYALVSLKAYLAPERLTPVLGGVSVVEVFARVPLKEADTPSVRIPAFKIPDDVVTGMRQVAQRRAADAGDFRDLAAKLRTADAAEDRLRDTYLDDSGVAAAEAEAYRAACTCVYAAVVRATPAALDQIAARPEVRAVDPAPEVRRLDRAVFLPPLPEQVGQAGPSATATPSAPADGSPSAEPSGGPSGGSSAGPGAADGPSPDPSPRPSGSPDAAPEPSPSGSAPGAGEATATPGAEAGLPSPSRSLLAAG</sequence>
<feature type="compositionally biased region" description="Low complexity" evidence="1">
    <location>
        <begin position="321"/>
        <end position="340"/>
    </location>
</feature>
<evidence type="ECO:0000256" key="1">
    <source>
        <dbReference type="SAM" id="MobiDB-lite"/>
    </source>
</evidence>
<accession>A0A8J3JHG1</accession>
<keyword evidence="4" id="KW-1185">Reference proteome</keyword>